<feature type="transmembrane region" description="Helical" evidence="8">
    <location>
        <begin position="565"/>
        <end position="583"/>
    </location>
</feature>
<dbReference type="PANTHER" id="PTHR42703:SF1">
    <property type="entry name" value="NA(+)_H(+) ANTIPORTER SUBUNIT D1"/>
    <property type="match status" value="1"/>
</dbReference>
<dbReference type="EC" id="1.6.5.11" evidence="10"/>
<dbReference type="GO" id="GO:0042773">
    <property type="term" value="P:ATP synthesis coupled electron transport"/>
    <property type="evidence" value="ECO:0007669"/>
    <property type="project" value="InterPro"/>
</dbReference>
<feature type="transmembrane region" description="Helical" evidence="8">
    <location>
        <begin position="282"/>
        <end position="304"/>
    </location>
</feature>
<feature type="transmembrane region" description="Helical" evidence="8">
    <location>
        <begin position="144"/>
        <end position="163"/>
    </location>
</feature>
<dbReference type="RefSeq" id="WP_015793424.1">
    <property type="nucleotide sequence ID" value="NC_013131.1"/>
</dbReference>
<dbReference type="GO" id="GO:0016491">
    <property type="term" value="F:oxidoreductase activity"/>
    <property type="evidence" value="ECO:0007669"/>
    <property type="project" value="UniProtKB-KW"/>
</dbReference>
<dbReference type="AlphaFoldDB" id="C7Q1G6"/>
<keyword evidence="4 7" id="KW-0812">Transmembrane</keyword>
<evidence type="ECO:0000313" key="10">
    <source>
        <dbReference type="EMBL" id="ACU73695.1"/>
    </source>
</evidence>
<sequence length="585" mass="60848" precursor="true">MSDAALASLLPLAVAIPLTGACVAPLVARLSPRLALVSSLTFLLGTLALLVVVSPAVFGGRVLVHYLGGWVPVRGFALGVAFAADPFGLTFALLSAGIGALLVLYTLSELGGLGARELGGFAALVQLLLAGLIGAALTADTVDLFVWFEVAALASYGLTGFFLERPPALEAAFKILVLTTIAGFCVFIAAGLLYNTHGALNYGQLATALTGPLQAADLLALGLFIAGFATKAGLVPFHGWLADAHTAAPGPVSALFSGLMVNLGIVGITRIALQIYPAAHTPVLGALMVLGVASALVGACLALVQDDLKRLLAYDTVSQVGVIVAGLATADPAGVAGGVYHLINHALFKTLLFLCAGAIVHRTGETELSRMGGLMRSWPGLTVAFGIGVASIAGVPPFNGYVSVGLIHTGLRDSDQYLPYVLLLVAQLITIAALARAMWLAFLKPRREDYERREFLRPGMRFSLGTLAGCCVLFGVLPAYVLDTIVDPAVSALLNPGQYAAAVLNQAGRITQLHPGFAYIDPQELTIALLSVGLGILLAWQVLRRRRPRVLDLLRALHTGSVNDYTAYAVGGAIVLLAALMLIER</sequence>
<feature type="domain" description="NADH:quinone oxidoreductase/Mrp antiporter transmembrane" evidence="9">
    <location>
        <begin position="140"/>
        <end position="430"/>
    </location>
</feature>
<evidence type="ECO:0000256" key="2">
    <source>
        <dbReference type="ARBA" id="ARBA00005346"/>
    </source>
</evidence>
<dbReference type="GO" id="GO:0005886">
    <property type="term" value="C:plasma membrane"/>
    <property type="evidence" value="ECO:0007669"/>
    <property type="project" value="UniProtKB-SubCell"/>
</dbReference>
<comment type="subcellular location">
    <subcellularLocation>
        <location evidence="1">Cell membrane</location>
        <topology evidence="1">Multi-pass membrane protein</topology>
    </subcellularLocation>
    <subcellularLocation>
        <location evidence="7">Membrane</location>
        <topology evidence="7">Multi-pass membrane protein</topology>
    </subcellularLocation>
</comment>
<dbReference type="STRING" id="479433.Caci_4834"/>
<keyword evidence="5 8" id="KW-1133">Transmembrane helix</keyword>
<organism evidence="10 11">
    <name type="scientific">Catenulispora acidiphila (strain DSM 44928 / JCM 14897 / NBRC 102108 / NRRL B-24433 / ID139908)</name>
    <dbReference type="NCBI Taxonomy" id="479433"/>
    <lineage>
        <taxon>Bacteria</taxon>
        <taxon>Bacillati</taxon>
        <taxon>Actinomycetota</taxon>
        <taxon>Actinomycetes</taxon>
        <taxon>Catenulisporales</taxon>
        <taxon>Catenulisporaceae</taxon>
        <taxon>Catenulispora</taxon>
    </lineage>
</organism>
<dbReference type="eggNOG" id="COG0651">
    <property type="taxonomic scope" value="Bacteria"/>
</dbReference>
<keyword evidence="3" id="KW-1003">Cell membrane</keyword>
<keyword evidence="6 8" id="KW-0472">Membrane</keyword>
<evidence type="ECO:0000313" key="11">
    <source>
        <dbReference type="Proteomes" id="UP000000851"/>
    </source>
</evidence>
<dbReference type="PANTHER" id="PTHR42703">
    <property type="entry name" value="NADH DEHYDROGENASE"/>
    <property type="match status" value="1"/>
</dbReference>
<evidence type="ECO:0000259" key="9">
    <source>
        <dbReference type="Pfam" id="PF00361"/>
    </source>
</evidence>
<accession>C7Q1G6</accession>
<feature type="transmembrane region" description="Helical" evidence="8">
    <location>
        <begin position="218"/>
        <end position="242"/>
    </location>
</feature>
<feature type="transmembrane region" description="Helical" evidence="8">
    <location>
        <begin position="89"/>
        <end position="107"/>
    </location>
</feature>
<dbReference type="GO" id="GO:0008137">
    <property type="term" value="F:NADH dehydrogenase (ubiquinone) activity"/>
    <property type="evidence" value="ECO:0007669"/>
    <property type="project" value="InterPro"/>
</dbReference>
<evidence type="ECO:0000256" key="1">
    <source>
        <dbReference type="ARBA" id="ARBA00004651"/>
    </source>
</evidence>
<dbReference type="PRINTS" id="PR01437">
    <property type="entry name" value="NUOXDRDTASE4"/>
</dbReference>
<reference evidence="10 11" key="1">
    <citation type="journal article" date="2009" name="Stand. Genomic Sci.">
        <title>Complete genome sequence of Catenulispora acidiphila type strain (ID 139908).</title>
        <authorList>
            <person name="Copeland A."/>
            <person name="Lapidus A."/>
            <person name="Glavina Del Rio T."/>
            <person name="Nolan M."/>
            <person name="Lucas S."/>
            <person name="Chen F."/>
            <person name="Tice H."/>
            <person name="Cheng J.F."/>
            <person name="Bruce D."/>
            <person name="Goodwin L."/>
            <person name="Pitluck S."/>
            <person name="Mikhailova N."/>
            <person name="Pati A."/>
            <person name="Ivanova N."/>
            <person name="Mavromatis K."/>
            <person name="Chen A."/>
            <person name="Palaniappan K."/>
            <person name="Chain P."/>
            <person name="Land M."/>
            <person name="Hauser L."/>
            <person name="Chang Y.J."/>
            <person name="Jeffries C.D."/>
            <person name="Chertkov O."/>
            <person name="Brettin T."/>
            <person name="Detter J.C."/>
            <person name="Han C."/>
            <person name="Ali Z."/>
            <person name="Tindall B.J."/>
            <person name="Goker M."/>
            <person name="Bristow J."/>
            <person name="Eisen J.A."/>
            <person name="Markowitz V."/>
            <person name="Hugenholtz P."/>
            <person name="Kyrpides N.C."/>
            <person name="Klenk H.P."/>
        </authorList>
    </citation>
    <scope>NUCLEOTIDE SEQUENCE [LARGE SCALE GENOMIC DNA]</scope>
    <source>
        <strain evidence="11">DSM 44928 / JCM 14897 / NBRC 102108 / NRRL B-24433 / ID139908</strain>
    </source>
</reference>
<keyword evidence="10" id="KW-0560">Oxidoreductase</keyword>
<evidence type="ECO:0000256" key="4">
    <source>
        <dbReference type="ARBA" id="ARBA00022692"/>
    </source>
</evidence>
<feature type="transmembrane region" description="Helical" evidence="8">
    <location>
        <begin position="119"/>
        <end position="138"/>
    </location>
</feature>
<keyword evidence="11" id="KW-1185">Reference proteome</keyword>
<dbReference type="InterPro" id="IPR001750">
    <property type="entry name" value="ND/Mrp_TM"/>
</dbReference>
<protein>
    <submittedName>
        <fullName evidence="10">NADH dehydrogenase (Quinone)</fullName>
        <ecNumber evidence="10">1.6.5.11</ecNumber>
    </submittedName>
</protein>
<evidence type="ECO:0000256" key="3">
    <source>
        <dbReference type="ARBA" id="ARBA00022475"/>
    </source>
</evidence>
<dbReference type="KEGG" id="cai:Caci_4834"/>
<feature type="transmembrane region" description="Helical" evidence="8">
    <location>
        <begin position="462"/>
        <end position="481"/>
    </location>
</feature>
<gene>
    <name evidence="10" type="ordered locus">Caci_4834</name>
</gene>
<feature type="transmembrane region" description="Helical" evidence="8">
    <location>
        <begin position="418"/>
        <end position="442"/>
    </location>
</feature>
<dbReference type="HOGENOM" id="CLU_007100_9_5_11"/>
<feature type="transmembrane region" description="Helical" evidence="8">
    <location>
        <begin position="175"/>
        <end position="194"/>
    </location>
</feature>
<dbReference type="InterPro" id="IPR003918">
    <property type="entry name" value="NADH_UbQ_OxRdtase"/>
</dbReference>
<comment type="similarity">
    <text evidence="2">Belongs to the CPA3 antiporters (TC 2.A.63) subunit D family.</text>
</comment>
<feature type="transmembrane region" description="Helical" evidence="8">
    <location>
        <begin position="381"/>
        <end position="398"/>
    </location>
</feature>
<feature type="transmembrane region" description="Helical" evidence="8">
    <location>
        <begin position="311"/>
        <end position="330"/>
    </location>
</feature>
<feature type="transmembrane region" description="Helical" evidence="8">
    <location>
        <begin position="525"/>
        <end position="544"/>
    </location>
</feature>
<dbReference type="InParanoid" id="C7Q1G6"/>
<evidence type="ECO:0000256" key="5">
    <source>
        <dbReference type="ARBA" id="ARBA00022989"/>
    </source>
</evidence>
<feature type="transmembrane region" description="Helical" evidence="8">
    <location>
        <begin position="37"/>
        <end position="58"/>
    </location>
</feature>
<dbReference type="Proteomes" id="UP000000851">
    <property type="component" value="Chromosome"/>
</dbReference>
<feature type="transmembrane region" description="Helical" evidence="8">
    <location>
        <begin position="254"/>
        <end position="276"/>
    </location>
</feature>
<feature type="transmembrane region" description="Helical" evidence="8">
    <location>
        <begin position="342"/>
        <end position="360"/>
    </location>
</feature>
<name>C7Q1G6_CATAD</name>
<dbReference type="EMBL" id="CP001700">
    <property type="protein sequence ID" value="ACU73695.1"/>
    <property type="molecule type" value="Genomic_DNA"/>
</dbReference>
<dbReference type="InterPro" id="IPR050586">
    <property type="entry name" value="CPA3_Na-H_Antiporter_D"/>
</dbReference>
<proteinExistence type="inferred from homology"/>
<evidence type="ECO:0000256" key="7">
    <source>
        <dbReference type="RuleBase" id="RU000320"/>
    </source>
</evidence>
<evidence type="ECO:0000256" key="6">
    <source>
        <dbReference type="ARBA" id="ARBA00023136"/>
    </source>
</evidence>
<dbReference type="Pfam" id="PF00361">
    <property type="entry name" value="Proton_antipo_M"/>
    <property type="match status" value="1"/>
</dbReference>
<evidence type="ECO:0000256" key="8">
    <source>
        <dbReference type="SAM" id="Phobius"/>
    </source>
</evidence>